<accession>Q02BD4</accession>
<feature type="compositionally biased region" description="Polar residues" evidence="1">
    <location>
        <begin position="629"/>
        <end position="643"/>
    </location>
</feature>
<feature type="compositionally biased region" description="Polar residues" evidence="1">
    <location>
        <begin position="608"/>
        <end position="620"/>
    </location>
</feature>
<protein>
    <submittedName>
        <fullName evidence="3">Uncharacterized protein</fullName>
    </submittedName>
</protein>
<dbReference type="KEGG" id="sus:Acid_0627"/>
<dbReference type="STRING" id="234267.Acid_0627"/>
<dbReference type="EMBL" id="CP000473">
    <property type="protein sequence ID" value="ABJ81632.1"/>
    <property type="molecule type" value="Genomic_DNA"/>
</dbReference>
<organism evidence="3">
    <name type="scientific">Solibacter usitatus (strain Ellin6076)</name>
    <dbReference type="NCBI Taxonomy" id="234267"/>
    <lineage>
        <taxon>Bacteria</taxon>
        <taxon>Pseudomonadati</taxon>
        <taxon>Acidobacteriota</taxon>
        <taxon>Terriglobia</taxon>
        <taxon>Bryobacterales</taxon>
        <taxon>Solibacteraceae</taxon>
        <taxon>Candidatus Solibacter</taxon>
    </lineage>
</organism>
<reference evidence="3" key="1">
    <citation type="submission" date="2006-10" db="EMBL/GenBank/DDBJ databases">
        <title>Complete sequence of Solibacter usitatus Ellin6076.</title>
        <authorList>
            <consortium name="US DOE Joint Genome Institute"/>
            <person name="Copeland A."/>
            <person name="Lucas S."/>
            <person name="Lapidus A."/>
            <person name="Barry K."/>
            <person name="Detter J.C."/>
            <person name="Glavina del Rio T."/>
            <person name="Hammon N."/>
            <person name="Israni S."/>
            <person name="Dalin E."/>
            <person name="Tice H."/>
            <person name="Pitluck S."/>
            <person name="Thompson L.S."/>
            <person name="Brettin T."/>
            <person name="Bruce D."/>
            <person name="Han C."/>
            <person name="Tapia R."/>
            <person name="Gilna P."/>
            <person name="Schmutz J."/>
            <person name="Larimer F."/>
            <person name="Land M."/>
            <person name="Hauser L."/>
            <person name="Kyrpides N."/>
            <person name="Mikhailova N."/>
            <person name="Janssen P.H."/>
            <person name="Kuske C.R."/>
            <person name="Richardson P."/>
        </authorList>
    </citation>
    <scope>NUCLEOTIDE SEQUENCE</scope>
    <source>
        <strain evidence="3">Ellin6076</strain>
    </source>
</reference>
<dbReference type="InParanoid" id="Q02BD4"/>
<dbReference type="HOGENOM" id="CLU_248513_0_0_0"/>
<evidence type="ECO:0000313" key="3">
    <source>
        <dbReference type="EMBL" id="ABJ81632.1"/>
    </source>
</evidence>
<feature type="signal peptide" evidence="2">
    <location>
        <begin position="1"/>
        <end position="23"/>
    </location>
</feature>
<sequence precursor="true">MRLTTIVILLFPCMALFTGLAVAQTGPPQLQCSTNVSVTPNLRGEGYTELTADITLACTGGIAPALGSVIPTVNITVFYNTQVTSRLLPISGVSNIISEALLIIDEPGSGLFPQLPNFGPAAGQNLCATPLTGCVEYVSQSAGVAVATDTPQGTSATMNGKNVFQGVVSSNSVAFYGIPMLAPGATGTRVFRITNVRVNANPLAGGSASGASPVTASISISGATSLLLTNATPTVGFVTNGLTAGVAAAASVSHCSNSTSTSIVSFAENFGSAFKTRVVAQNNIAYAGQNGTPGLNGFASQNIPGGIYNSESAFVLPVSAGQTAGLTDFGTRLKATFNNIPAGVSLFVSVANVQTNGLPVSVPAVVGGITANSGITGFAQLTASETGPFSAVYPSIYSSSGVPSFGLPVVNGSATAVWEVINTNPNSAEQLNFAVWATYGASSSSGTGTMIVNLSYAAGPPAFNASDGANASDALPMPRFVPDGNAARNELTVADGICSGNKLSISQTHQGFQFNQGELGATYTATVTNSSAVATVGTVAVTETAPLGLTPVSMRGTGWNCGATTCSRSDALPANSSYPPITVVVNVAGDAPSLVFNLVTVSGGGDPNSHSSGSQTSVLPASSIPPTADSVTPSSGSGTNQHFTMQYTDAGTGTNFGTVWVWFNSTFAASSANSCMLYYDITASTLYLLNDAGDQWLPGTLQSSGFLQNSQCAVTLGSSSVAFSGYTLTLDLWMEFKPSFPGTKNIYMYGANAIGLNSGWQTRGTWTRPAAGIPSADSVTPASGSGSSQAFSLQYSDTGGVTNISTVWVWFNATFASSSANSCMLYYDRPANALHLINDAGTQWLSGALGVAGTLQNSQCSIDLASTNVSLGANTLMLNLATTFKPGFAGTKNVYMYDTDSGGQNSAWQTRGTWTAESIVVTADSVTPAAGSGSSQTFALQYSDTAGGANLSTAWGWFNASFASSPANSCMIYYDRAAGTYYLLNDAGTQWIQGAPGVTTTIQNSQCSVNLSASSAVISGNVLTLNLAMTFKAGYAGAKNVYMYAVDPTGANSSWQTRGTWTAQGAIVTADSVTPSSGSGTSQAFALQYSDTAGATGLSTVWAWFSPTLAASSASSCMVYYDRAAGTLYLINDAGTQWQLGYPGTTATMQNSQCSINLATSGVALSGSTLTLNLAMNFKPTFAGAKNVYMYGADFGGSNSGWQTRGTWTGTSGAATVTADSVAPSSGSGSSQTFALQYSDTAGATNLSTAWVWFSATFGSAANSCMVYYDRLASTLYLIDDAGTQWQPGTPGIAATLQNSQCSINLTGTSVALASNTLTLNLALTFKPAYAGAKNVYMYGADASTNSGWQTRGTWTATAGAAAVTADSVTPSSGSGSTQTFVLQYSDTAGVTSLSTVWVWFNATFGSAANSCMIYYDRAATTLYLINDAGTQWLPGALGSGTIENGQCSVNLTSSSVLLNGNVLTLTLAMTFKPAYAGAKTIYMYGAAGATNSGWQTRGGWSAQ</sequence>
<feature type="chain" id="PRO_5004163859" evidence="2">
    <location>
        <begin position="24"/>
        <end position="1504"/>
    </location>
</feature>
<proteinExistence type="predicted"/>
<feature type="region of interest" description="Disordered" evidence="1">
    <location>
        <begin position="605"/>
        <end position="643"/>
    </location>
</feature>
<name>Q02BD4_SOLUE</name>
<evidence type="ECO:0000256" key="1">
    <source>
        <dbReference type="SAM" id="MobiDB-lite"/>
    </source>
</evidence>
<keyword evidence="2" id="KW-0732">Signal</keyword>
<gene>
    <name evidence="3" type="ordered locus">Acid_0627</name>
</gene>
<evidence type="ECO:0000256" key="2">
    <source>
        <dbReference type="SAM" id="SignalP"/>
    </source>
</evidence>
<dbReference type="eggNOG" id="COG5492">
    <property type="taxonomic scope" value="Bacteria"/>
</dbReference>